<feature type="compositionally biased region" description="Polar residues" evidence="4">
    <location>
        <begin position="2644"/>
        <end position="2660"/>
    </location>
</feature>
<feature type="compositionally biased region" description="Polar residues" evidence="4">
    <location>
        <begin position="3547"/>
        <end position="3563"/>
    </location>
</feature>
<feature type="compositionally biased region" description="Polar residues" evidence="4">
    <location>
        <begin position="3518"/>
        <end position="3537"/>
    </location>
</feature>
<accession>A0A4U6W1Q1</accession>
<dbReference type="Gramene" id="TKW34399">
    <property type="protein sequence ID" value="TKW34399"/>
    <property type="gene ID" value="SEVIR_2G305100v2"/>
</dbReference>
<feature type="compositionally biased region" description="Polar residues" evidence="4">
    <location>
        <begin position="2971"/>
        <end position="2986"/>
    </location>
</feature>
<dbReference type="EC" id="2.5.1.18" evidence="1"/>
<feature type="region of interest" description="Disordered" evidence="4">
    <location>
        <begin position="3196"/>
        <end position="4323"/>
    </location>
</feature>
<feature type="compositionally biased region" description="Basic and acidic residues" evidence="4">
    <location>
        <begin position="1957"/>
        <end position="1968"/>
    </location>
</feature>
<dbReference type="PROSITE" id="PS50405">
    <property type="entry name" value="GST_CTER"/>
    <property type="match status" value="1"/>
</dbReference>
<dbReference type="InterPro" id="IPR034347">
    <property type="entry name" value="GST_Phi_C"/>
</dbReference>
<keyword evidence="7" id="KW-1185">Reference proteome</keyword>
<feature type="compositionally biased region" description="Polar residues" evidence="4">
    <location>
        <begin position="2578"/>
        <end position="2614"/>
    </location>
</feature>
<feature type="compositionally biased region" description="Polar residues" evidence="4">
    <location>
        <begin position="2013"/>
        <end position="2025"/>
    </location>
</feature>
<feature type="compositionally biased region" description="Polar residues" evidence="4">
    <location>
        <begin position="1868"/>
        <end position="1881"/>
    </location>
</feature>
<feature type="compositionally biased region" description="Polar residues" evidence="4">
    <location>
        <begin position="4142"/>
        <end position="4163"/>
    </location>
</feature>
<feature type="compositionally biased region" description="Polar residues" evidence="4">
    <location>
        <begin position="972"/>
        <end position="987"/>
    </location>
</feature>
<feature type="compositionally biased region" description="Basic and acidic residues" evidence="4">
    <location>
        <begin position="1017"/>
        <end position="1056"/>
    </location>
</feature>
<dbReference type="InterPro" id="IPR036282">
    <property type="entry name" value="Glutathione-S-Trfase_C_sf"/>
</dbReference>
<evidence type="ECO:0000256" key="1">
    <source>
        <dbReference type="ARBA" id="ARBA00012452"/>
    </source>
</evidence>
<feature type="region of interest" description="Disordered" evidence="4">
    <location>
        <begin position="1199"/>
        <end position="1233"/>
    </location>
</feature>
<feature type="compositionally biased region" description="Polar residues" evidence="4">
    <location>
        <begin position="1910"/>
        <end position="1926"/>
    </location>
</feature>
<feature type="compositionally biased region" description="Basic and acidic residues" evidence="4">
    <location>
        <begin position="4164"/>
        <end position="4179"/>
    </location>
</feature>
<name>A0A4U6W1Q1_SETVI</name>
<feature type="compositionally biased region" description="Basic and acidic residues" evidence="4">
    <location>
        <begin position="4232"/>
        <end position="4255"/>
    </location>
</feature>
<feature type="compositionally biased region" description="Basic and acidic residues" evidence="4">
    <location>
        <begin position="1775"/>
        <end position="1785"/>
    </location>
</feature>
<evidence type="ECO:0000256" key="4">
    <source>
        <dbReference type="SAM" id="MobiDB-lite"/>
    </source>
</evidence>
<feature type="compositionally biased region" description="Polar residues" evidence="4">
    <location>
        <begin position="1483"/>
        <end position="1495"/>
    </location>
</feature>
<feature type="compositionally biased region" description="Polar residues" evidence="4">
    <location>
        <begin position="3817"/>
        <end position="3851"/>
    </location>
</feature>
<feature type="compositionally biased region" description="Basic and acidic residues" evidence="4">
    <location>
        <begin position="1739"/>
        <end position="1750"/>
    </location>
</feature>
<feature type="domain" description="GST C-terminal" evidence="5">
    <location>
        <begin position="109"/>
        <end position="245"/>
    </location>
</feature>
<dbReference type="PANTHER" id="PTHR43900:SF96">
    <property type="entry name" value="GLUTATHIONE TRANSFERASE"/>
    <property type="match status" value="1"/>
</dbReference>
<dbReference type="InterPro" id="IPR040079">
    <property type="entry name" value="Glutathione_S-Trfase"/>
</dbReference>
<feature type="compositionally biased region" description="Basic and acidic residues" evidence="4">
    <location>
        <begin position="1260"/>
        <end position="1273"/>
    </location>
</feature>
<feature type="compositionally biased region" description="Basic and acidic residues" evidence="4">
    <location>
        <begin position="3586"/>
        <end position="3596"/>
    </location>
</feature>
<feature type="compositionally biased region" description="Polar residues" evidence="4">
    <location>
        <begin position="919"/>
        <end position="934"/>
    </location>
</feature>
<feature type="compositionally biased region" description="Polar residues" evidence="4">
    <location>
        <begin position="1523"/>
        <end position="1532"/>
    </location>
</feature>
<feature type="compositionally biased region" description="Polar residues" evidence="4">
    <location>
        <begin position="826"/>
        <end position="843"/>
    </location>
</feature>
<evidence type="ECO:0000256" key="2">
    <source>
        <dbReference type="ARBA" id="ARBA00022679"/>
    </source>
</evidence>
<feature type="compositionally biased region" description="Basic and acidic residues" evidence="4">
    <location>
        <begin position="764"/>
        <end position="783"/>
    </location>
</feature>
<keyword evidence="2" id="KW-0808">Transferase</keyword>
<feature type="compositionally biased region" description="Basic and acidic residues" evidence="4">
    <location>
        <begin position="1689"/>
        <end position="1701"/>
    </location>
</feature>
<feature type="compositionally biased region" description="Basic and acidic residues" evidence="4">
    <location>
        <begin position="504"/>
        <end position="513"/>
    </location>
</feature>
<evidence type="ECO:0000259" key="5">
    <source>
        <dbReference type="PROSITE" id="PS50405"/>
    </source>
</evidence>
<feature type="compositionally biased region" description="Polar residues" evidence="4">
    <location>
        <begin position="333"/>
        <end position="353"/>
    </location>
</feature>
<dbReference type="InterPro" id="IPR004046">
    <property type="entry name" value="GST_C"/>
</dbReference>
<feature type="compositionally biased region" description="Basic and acidic residues" evidence="4">
    <location>
        <begin position="1535"/>
        <end position="1553"/>
    </location>
</feature>
<feature type="compositionally biased region" description="Basic and acidic residues" evidence="4">
    <location>
        <begin position="1717"/>
        <end position="1732"/>
    </location>
</feature>
<feature type="compositionally biased region" description="Low complexity" evidence="4">
    <location>
        <begin position="1943"/>
        <end position="1956"/>
    </location>
</feature>
<feature type="compositionally biased region" description="Basic and acidic residues" evidence="4">
    <location>
        <begin position="2156"/>
        <end position="2171"/>
    </location>
</feature>
<feature type="region of interest" description="Disordered" evidence="4">
    <location>
        <begin position="323"/>
        <end position="397"/>
    </location>
</feature>
<feature type="compositionally biased region" description="Basic and acidic residues" evidence="4">
    <location>
        <begin position="2104"/>
        <end position="2126"/>
    </location>
</feature>
<feature type="compositionally biased region" description="Polar residues" evidence="4">
    <location>
        <begin position="1831"/>
        <end position="1846"/>
    </location>
</feature>
<feature type="compositionally biased region" description="Polar residues" evidence="4">
    <location>
        <begin position="2225"/>
        <end position="2234"/>
    </location>
</feature>
<feature type="compositionally biased region" description="Polar residues" evidence="4">
    <location>
        <begin position="3655"/>
        <end position="3666"/>
    </location>
</feature>
<feature type="compositionally biased region" description="Polar residues" evidence="4">
    <location>
        <begin position="3336"/>
        <end position="3352"/>
    </location>
</feature>
<dbReference type="SFLD" id="SFLDS00019">
    <property type="entry name" value="Glutathione_Transferase_(cytos"/>
    <property type="match status" value="1"/>
</dbReference>
<feature type="compositionally biased region" description="Basic and acidic residues" evidence="4">
    <location>
        <begin position="2887"/>
        <end position="2904"/>
    </location>
</feature>
<comment type="catalytic activity">
    <reaction evidence="3">
        <text>RX + glutathione = an S-substituted glutathione + a halide anion + H(+)</text>
        <dbReference type="Rhea" id="RHEA:16437"/>
        <dbReference type="ChEBI" id="CHEBI:15378"/>
        <dbReference type="ChEBI" id="CHEBI:16042"/>
        <dbReference type="ChEBI" id="CHEBI:17792"/>
        <dbReference type="ChEBI" id="CHEBI:57925"/>
        <dbReference type="ChEBI" id="CHEBI:90779"/>
        <dbReference type="EC" id="2.5.1.18"/>
    </reaction>
</comment>
<dbReference type="FunFam" id="1.20.1050.10:FF:000042">
    <property type="entry name" value="Glutathione S-transferase F9"/>
    <property type="match status" value="1"/>
</dbReference>
<evidence type="ECO:0000256" key="3">
    <source>
        <dbReference type="ARBA" id="ARBA00047960"/>
    </source>
</evidence>
<feature type="compositionally biased region" description="Polar residues" evidence="4">
    <location>
        <begin position="670"/>
        <end position="688"/>
    </location>
</feature>
<gene>
    <name evidence="6" type="ORF">SEVIR_2G305100v2</name>
</gene>
<dbReference type="InterPro" id="IPR036249">
    <property type="entry name" value="Thioredoxin-like_sf"/>
</dbReference>
<feature type="compositionally biased region" description="Polar residues" evidence="4">
    <location>
        <begin position="1393"/>
        <end position="1405"/>
    </location>
</feature>
<feature type="compositionally biased region" description="Low complexity" evidence="4">
    <location>
        <begin position="369"/>
        <end position="379"/>
    </location>
</feature>
<feature type="compositionally biased region" description="Polar residues" evidence="4">
    <location>
        <begin position="2042"/>
        <end position="2053"/>
    </location>
</feature>
<dbReference type="GO" id="GO:0043295">
    <property type="term" value="F:glutathione binding"/>
    <property type="evidence" value="ECO:0007669"/>
    <property type="project" value="TreeGrafter"/>
</dbReference>
<feature type="compositionally biased region" description="Polar residues" evidence="4">
    <location>
        <begin position="1158"/>
        <end position="1179"/>
    </location>
</feature>
<feature type="compositionally biased region" description="Basic and acidic residues" evidence="4">
    <location>
        <begin position="1619"/>
        <end position="1637"/>
    </location>
</feature>
<feature type="compositionally biased region" description="Basic and acidic residues" evidence="4">
    <location>
        <begin position="3303"/>
        <end position="3332"/>
    </location>
</feature>
<feature type="compositionally biased region" description="Basic and acidic residues" evidence="4">
    <location>
        <begin position="1883"/>
        <end position="1908"/>
    </location>
</feature>
<feature type="compositionally biased region" description="Polar residues" evidence="4">
    <location>
        <begin position="2995"/>
        <end position="3023"/>
    </location>
</feature>
<evidence type="ECO:0000313" key="7">
    <source>
        <dbReference type="Proteomes" id="UP000298652"/>
    </source>
</evidence>
<feature type="compositionally biased region" description="Low complexity" evidence="4">
    <location>
        <begin position="4273"/>
        <end position="4286"/>
    </location>
</feature>
<dbReference type="Gene3D" id="1.20.1050.10">
    <property type="match status" value="1"/>
</dbReference>
<protein>
    <recommendedName>
        <fullName evidence="1">glutathione transferase</fullName>
        <ecNumber evidence="1">2.5.1.18</ecNumber>
    </recommendedName>
</protein>
<dbReference type="SFLD" id="SFLDG00358">
    <property type="entry name" value="Main_(cytGST)"/>
    <property type="match status" value="1"/>
</dbReference>
<feature type="compositionally biased region" description="Polar residues" evidence="4">
    <location>
        <begin position="853"/>
        <end position="866"/>
    </location>
</feature>
<feature type="compositionally biased region" description="Basic and acidic residues" evidence="4">
    <location>
        <begin position="3607"/>
        <end position="3621"/>
    </location>
</feature>
<feature type="compositionally biased region" description="Low complexity" evidence="4">
    <location>
        <begin position="2936"/>
        <end position="2950"/>
    </location>
</feature>
<feature type="compositionally biased region" description="Basic and acidic residues" evidence="4">
    <location>
        <begin position="3226"/>
        <end position="3240"/>
    </location>
</feature>
<feature type="compositionally biased region" description="Polar residues" evidence="4">
    <location>
        <begin position="2070"/>
        <end position="2082"/>
    </location>
</feature>
<feature type="compositionally biased region" description="Polar residues" evidence="4">
    <location>
        <begin position="2765"/>
        <end position="2780"/>
    </location>
</feature>
<feature type="compositionally biased region" description="Polar residues" evidence="4">
    <location>
        <begin position="2379"/>
        <end position="2407"/>
    </location>
</feature>
<dbReference type="GO" id="GO:0009636">
    <property type="term" value="P:response to toxic substance"/>
    <property type="evidence" value="ECO:0007669"/>
    <property type="project" value="UniProtKB-ARBA"/>
</dbReference>
<organism evidence="6 7">
    <name type="scientific">Setaria viridis</name>
    <name type="common">Green bristlegrass</name>
    <name type="synonym">Setaria italica subsp. viridis</name>
    <dbReference type="NCBI Taxonomy" id="4556"/>
    <lineage>
        <taxon>Eukaryota</taxon>
        <taxon>Viridiplantae</taxon>
        <taxon>Streptophyta</taxon>
        <taxon>Embryophyta</taxon>
        <taxon>Tracheophyta</taxon>
        <taxon>Spermatophyta</taxon>
        <taxon>Magnoliopsida</taxon>
        <taxon>Liliopsida</taxon>
        <taxon>Poales</taxon>
        <taxon>Poaceae</taxon>
        <taxon>PACMAD clade</taxon>
        <taxon>Panicoideae</taxon>
        <taxon>Panicodae</taxon>
        <taxon>Paniceae</taxon>
        <taxon>Cenchrinae</taxon>
        <taxon>Setaria</taxon>
    </lineage>
</organism>
<dbReference type="GO" id="GO:0006749">
    <property type="term" value="P:glutathione metabolic process"/>
    <property type="evidence" value="ECO:0007669"/>
    <property type="project" value="TreeGrafter"/>
</dbReference>
<feature type="compositionally biased region" description="Basic and acidic residues" evidence="4">
    <location>
        <begin position="1294"/>
        <end position="1323"/>
    </location>
</feature>
<feature type="region of interest" description="Disordered" evidence="4">
    <location>
        <begin position="2510"/>
        <end position="3180"/>
    </location>
</feature>
<feature type="compositionally biased region" description="Polar residues" evidence="4">
    <location>
        <begin position="4115"/>
        <end position="4136"/>
    </location>
</feature>
<feature type="compositionally biased region" description="Polar residues" evidence="4">
    <location>
        <begin position="2951"/>
        <end position="2960"/>
    </location>
</feature>
<feature type="compositionally biased region" description="Low complexity" evidence="4">
    <location>
        <begin position="737"/>
        <end position="751"/>
    </location>
</feature>
<dbReference type="Gene3D" id="3.40.30.10">
    <property type="entry name" value="Glutaredoxin"/>
    <property type="match status" value="1"/>
</dbReference>
<feature type="region of interest" description="Disordered" evidence="4">
    <location>
        <begin position="237"/>
        <end position="261"/>
    </location>
</feature>
<feature type="compositionally biased region" description="Basic and acidic residues" evidence="4">
    <location>
        <begin position="237"/>
        <end position="254"/>
    </location>
</feature>
<feature type="compositionally biased region" description="Basic and acidic residues" evidence="4">
    <location>
        <begin position="4103"/>
        <end position="4113"/>
    </location>
</feature>
<feature type="region of interest" description="Disordered" evidence="4">
    <location>
        <begin position="414"/>
        <end position="1185"/>
    </location>
</feature>
<feature type="compositionally biased region" description="Basic and acidic residues" evidence="4">
    <location>
        <begin position="1370"/>
        <end position="1387"/>
    </location>
</feature>
<dbReference type="Pfam" id="PF00043">
    <property type="entry name" value="GST_C"/>
    <property type="match status" value="1"/>
</dbReference>
<feature type="compositionally biased region" description="Basic and acidic residues" evidence="4">
    <location>
        <begin position="1459"/>
        <end position="1472"/>
    </location>
</feature>
<feature type="compositionally biased region" description="Polar residues" evidence="4">
    <location>
        <begin position="2905"/>
        <end position="2915"/>
    </location>
</feature>
<sequence length="4323" mass="463766">MLWEFSIKLLVYDNATHGLGTGAPSIQVYHEKSIILPDVSRVLACLYEKDIKFETHTASYKSLLRLQASSHAPVPFYDGPTFLEESRGICRYIAEKYEHQGDAFLLGKDALERASVEQWLHNEEHAFNPPSRALYCHLAFPPDEDDGDDIDMHTRKIEEVLEVYEQRLSDSRFLAGNKFTLADLVHLPNSHYITASDKFAYLYDSRKNVSRWWEEISTRKSWQQVLRDMKRVEEWNKQEELKKQQQQQQKEHPRTSGHPIRIYSRKQIGTEPLAILVPPADTVSSSSIVPPLPIDTFHNEALVSSSQSTPTADKTSAVLSKETTVFNAPDETLPTSVQSTPTTSMKQPITAQSIKDDASHTTAKKPPVADAAKSSTKDASIPEPTVKDLHSRHKPSSYKVVSNDLDVFDYYPSHTDEETPYIKPTPRRTSGTSDAFSGSSIGTGHTKTSSISAKEEPDQPSVSDFYKSDSGATGIDSQYKESIPYSGRTPPKFEPADTSASKPHTTDVRHRLQAEQWHTATTGLNDLKQDADHLMSTQQGKPSKDLKQYPSQDSEQATSHPVPEEPMSIELVQRRENITLRPYTDQRSRGIVEDKASSDQRSALLLPSTQEHDATPSRLEAAKDARGRIPSQAGYPGGQDTNKQPRGPASVPRQRAAQDARGTFGESKAADSTISSESFPNATQSSLPRQDLDGARHTTAPFQKRYSGMEDTSKQAKDKISTPWQMVDKDSEDTTQDTKISDSSSSQVQPSYFQRADAPSWKQEITEDRHSATSAIQEKHANVEDTTGISRDVDFKLDQTIGQDDQDTFKETKSGGPSLLRDEQSDTWQAASTLPEQELNQDGRSVAPPSQRRYPSSTRPSKTRYQSAKDASKQPRGTAPTPRKKAAQDDNGTSEESNTADEVASTKQPLNAWRAPISPQIQEVKNSSRTNTSLPKRYLDDDEDLQVADTASASRQIAPDGDNDIFDETKLVDSTTTSAKPLYTQQGAPLPRQAEVEDAPGKGRQSRVTIPEPQKIVARDARDTHGERKTATPEHKTRFDFGAENPYRKDTIDDQKLVPPLLSKEPTSQVQPTSESLQEAASRGGSSTKPSIIEQWQRASVPLNDVTSSSGDDKIGMATIDQKLTPVSQQATPSVEGVNQMAKESGEQRVEQHVPTEAETSGVQSASTSFPGASTAHHATTNDKFAKQSIIDERVGEPTKMQASAPDFAPPHTKRATPDGHEIGDPELVSTPDGQISEAAKTRHDQAILQEDVRDANLRTHNVAKDTFKETKVADSTPSSAKPLYTQRPAPTPRHAELEDTRNEGIKRRETVPDRQKMVERRAGTGGKQLPDRLKAIPPSRQATTEDALGAAGDSIQSPDILDTSQKSRGNYEEAKGRGLTLLEEKSLGAQDAQRTTGESTTPTAGQRKDVSIKPQPDVQDGLKESKLSVADWNGLGSLSSEGKDAVRTETTITGEKPFSTERRRETSKKSESTTPKARPADSQGSVKEQTSSIYQKKPLVAQDSQEQAQTIPVGEKAGGSTPKHQQASDAPNTLDEKLNASEPARAKTHDDFSAEEPYGDVSTDDQKVAPPLLSGELTSQVQPPPEPSHDAALHHIDQWQHASAPLHGQKPTPMKQQESGEERVEPPVPIEAEKSGVQRASPPFPGASVDDHATIGDKFAKQSIIDERVGKPIQMQTSSPDAHPASEPTKRATREGHEIGDLELVSTPDGQISEATKARDDPATVHEDVHDVNLSTHDVGKDTFKETKVAESTPSSSKPMYTQQPAITPSRQIHVGEARDKSMQSRETIPEQQKMVDRKTGISGEQSSDRQKAIRPPRQVAAAEDAPTGDTIQSPYIPDSSNESRGTFEEAIGPGSTLPKAQALDAQDSQLTRGESTMPTADQRKDWKDANNDEEKSFSTERLREMFQESESSTPKTQPTDSQGYSMVDKMSPVYQKGPLPAQESQEEAQIIQAGEKVDSSTPEHQESSGAPYTYDEKLSASAPARADIRDDHSAEEPYKKHTADDQKVASPLSSKEPSSQVQPLSEPLQRADPDGDLPSKSFTIDQWQRTSAPLHGVNTDSGDAEVAMSSNNDQKSTLSSPVPIGAGLSDVGRTAPSLPEAARADDATVDDKFAKQSNIDERVGSPKQMQQPIKAVHPASASTKRTTPDADEAGDLKLVRTPERRRLEAAKATQDPAKIHEDVHDASLSTHDVAIDEKTATYHASGDEPITGYVHDRQARPPASTQAQPTVETSHDPDSSQYVHTGDSQKIESGKPIITDQEATAPIPGSTSMDPQRAGTLPAEVAHSGQRSTLSDKGSARAAQPFSPVEPIKADNNVSADDYTNAPQMIFRQQARPSEPSTIGIPASDTQGVIRKIQVVTPDDRPTDDSDAPQGTEPGQDSAQSVQPPFSTEPTEDNTVVTPPDQTKDMETITHQQAITPAPETAKTTFPGANQEAMAPIAGPTSMDPQLAGTLPAEVAHSDQKPTPSDKGSARAALPFSPVEPIKADSNVSAADYTNVPQMVFRQQARPSESSTIGIPASDTQGVIRKIQEVTPDDRPTDDSGKPFVPSEEQVSYASQAIPGQEEMASLPGATVSPTSDAQVASSEVQEVSPDDQQAVESTTPLFSSGKQGSHVESAFRPGEVGAGEKKFAPSDQELSHSAEQPTSSKPSKEQTVVPTAEQIKEQPTIIDQQNTPYTREPRTSEDALNTTPTHGNVHPAGSTEPDRRPLSVQGEEPKFATQAPPPHVAKDSLDPEDITTDQAMAPIMSPSVPSVAPLGTLPGTNSVQPPWQASMPSTVDLESVPETQHGIPEGEATPAEQKFAISDKEPAHTSESPSSAELRKEEANAAAGDQPNVPQGPETTGRHQVKSPSPDAREALPKDQQPSHAVLPEQTTYAVLPSDLYDRPTPEVDSSVVDKETTLLSSQAQTSAAEPDLTPISGDVSPTSSLQNQDAQPPVTTQAPTTQSLQGSAPTQDDSFRKFDPPRQASTDQVMEPVTSSAAPSDAPQGTEPGQDSAQSVQPPFSTEPTEDNTVVTPPDQTKDMETITHPQAITPAPETAKTIFPGANQEAMAPIAGPTSMDPQLAGTLAAEVAHSDQKPTPSDKGSARAAQPVSPVEQKKADSNVSSADYSNAPQMIFRQQARPSAPSTIGIPASDTQGVIGKIQEVTPDNRRTGDSGKPFIPSKEQVSHASQAIPGQEEMASLPGAIVSPTSDAQVASSEVQEVSPDDQQAAFGPGEVGAAEKKFAPSDQELPHSAEQPTSGKPMKEQMGIPTAEQIKEQPTMIDQQNTLYTREPRTSEDVLDTTPSHGDVHPTSIEPDRRPLSVQGEEPKSATEAHPPRVAKDSLDTEAISTNASVQSLKPSTTLDARGATHGELAAAEQKSSPSGQDSAYPAKPPSSAEPRSKEVGDLAPSAHLNSTTEARNGDAIVSAPDQAKDSQTIPGQQVRLPAPSSYTQHPSGKRQEDEPADKLGEAKSSKPPSVSALDTQHVAAPDQVAVDEEKVSLSGHYPAPAPGTQYGTELHNADVDGQKLSPSVQDSVHSVQPSLSTAPTKEDSVAAATDQTSTLEKMIDQNDTTPAPDKAKTPFLGTPDASRVTQKSTDDDHIDEKLPGQGQVSPSRHVSESPEGHSDDVDKGTTPGSSRVETSITGPDSTEIGGDARLSSGDVPASTSFPETQDLQGSAYAKNVPADSLGKFESSGHLSTDEALEPRMSPSAPSVAPLGTVSDKEPAHTSELPSSAEPRKEEANVAAGDQPNVRRGPETTGRHQIKAPSPDAREALRKDQQASRDDDHTSNLVDPLVVTEEKASYAGRASEGPSSEVSSAVDKMMTLPSNQAQTSSTGPESTPISGDTHLSSDVPATSYLQNKEADSPAATQVPTPRAPLESASTQNVLSDAPQGTEPDQVSHASEPPFSAEPSNEASYAGRASESREGSPVVDAKTTLPSREVQTASTGSDSTPISGDVPDSSPLQNQEAQPSAATQAPTVQAEGSASTKNELADSLGDIKSLRQLPTDEVVAPMTSFAAPSDSPQGTEPGTNSVQPSEEASFDFSSDEKPTMSQGDQAKTLPNGDLPTSQVVGQSESADSKGMDSLKNVEGASTDENPKMLQQIEQFNARSYKDNNKEADGTVRSSTFEEPQKQSSWPKGSIGSSDELGNLQQTDQAIVQSLEGNGNQAEQTKAHDTETGGPEDMKAPENTNQKNNRISQVETSNHSGKEASGVQRLGESTRDAPNSTEGAPGDVQATGKSKESSRSSEESKVQLQSDDKTGETEEPSSETGQPREGDRPANSYQNNSSQSQAEASDKSAEQSYPGTQKKDRDSSILDDSADPSRPGDMED</sequence>
<feature type="compositionally biased region" description="Polar residues" evidence="4">
    <location>
        <begin position="3954"/>
        <end position="3982"/>
    </location>
</feature>
<dbReference type="InterPro" id="IPR010987">
    <property type="entry name" value="Glutathione-S-Trfase_C-like"/>
</dbReference>
<feature type="compositionally biased region" description="Basic and acidic residues" evidence="4">
    <location>
        <begin position="707"/>
        <end position="720"/>
    </location>
</feature>
<feature type="compositionally biased region" description="Polar residues" evidence="4">
    <location>
        <begin position="4181"/>
        <end position="4198"/>
    </location>
</feature>
<feature type="compositionally biased region" description="Polar residues" evidence="4">
    <location>
        <begin position="3108"/>
        <end position="3119"/>
    </location>
</feature>
<reference evidence="6" key="1">
    <citation type="submission" date="2019-03" db="EMBL/GenBank/DDBJ databases">
        <title>WGS assembly of Setaria viridis.</title>
        <authorList>
            <person name="Huang P."/>
            <person name="Jenkins J."/>
            <person name="Grimwood J."/>
            <person name="Barry K."/>
            <person name="Healey A."/>
            <person name="Mamidi S."/>
            <person name="Sreedasyam A."/>
            <person name="Shu S."/>
            <person name="Feldman M."/>
            <person name="Wu J."/>
            <person name="Yu Y."/>
            <person name="Chen C."/>
            <person name="Johnson J."/>
            <person name="Rokhsar D."/>
            <person name="Baxter I."/>
            <person name="Schmutz J."/>
            <person name="Brutnell T."/>
            <person name="Kellogg E."/>
        </authorList>
    </citation>
    <scope>NUCLEOTIDE SEQUENCE [LARGE SCALE GENOMIC DNA]</scope>
</reference>
<feature type="compositionally biased region" description="Polar residues" evidence="4">
    <location>
        <begin position="4014"/>
        <end position="4028"/>
    </location>
</feature>
<feature type="compositionally biased region" description="Polar residues" evidence="4">
    <location>
        <begin position="3928"/>
        <end position="3946"/>
    </location>
</feature>
<feature type="compositionally biased region" description="Basic and acidic residues" evidence="4">
    <location>
        <begin position="572"/>
        <end position="598"/>
    </location>
</feature>
<dbReference type="Proteomes" id="UP000298652">
    <property type="component" value="Chromosome 2"/>
</dbReference>
<dbReference type="PANTHER" id="PTHR43900">
    <property type="entry name" value="GLUTATHIONE S-TRANSFERASE RHO"/>
    <property type="match status" value="1"/>
</dbReference>
<feature type="compositionally biased region" description="Basic and acidic residues" evidence="4">
    <location>
        <begin position="2629"/>
        <end position="2643"/>
    </location>
</feature>
<feature type="compositionally biased region" description="Polar residues" evidence="4">
    <location>
        <begin position="3624"/>
        <end position="3638"/>
    </location>
</feature>
<feature type="compositionally biased region" description="Polar residues" evidence="4">
    <location>
        <begin position="1355"/>
        <end position="1369"/>
    </location>
</feature>
<feature type="compositionally biased region" description="Polar residues" evidence="4">
    <location>
        <begin position="2511"/>
        <end position="2527"/>
    </location>
</feature>
<feature type="compositionally biased region" description="Basic and acidic residues" evidence="4">
    <location>
        <begin position="1144"/>
        <end position="1156"/>
    </location>
</feature>
<evidence type="ECO:0000313" key="6">
    <source>
        <dbReference type="EMBL" id="TKW34399.1"/>
    </source>
</evidence>
<dbReference type="GO" id="GO:0005737">
    <property type="term" value="C:cytoplasm"/>
    <property type="evidence" value="ECO:0007669"/>
    <property type="project" value="TreeGrafter"/>
</dbReference>
<dbReference type="SUPFAM" id="SSF47616">
    <property type="entry name" value="GST C-terminal domain-like"/>
    <property type="match status" value="1"/>
</dbReference>
<feature type="compositionally biased region" description="Basic and acidic residues" evidence="4">
    <location>
        <begin position="610"/>
        <end position="627"/>
    </location>
</feature>
<feature type="compositionally biased region" description="Polar residues" evidence="4">
    <location>
        <begin position="427"/>
        <end position="452"/>
    </location>
</feature>
<proteinExistence type="predicted"/>
<feature type="compositionally biased region" description="Basic and acidic residues" evidence="4">
    <location>
        <begin position="1650"/>
        <end position="1671"/>
    </location>
</feature>
<dbReference type="EMBL" id="CM016553">
    <property type="protein sequence ID" value="TKW34399.1"/>
    <property type="molecule type" value="Genomic_DNA"/>
</dbReference>
<feature type="compositionally biased region" description="Basic and acidic residues" evidence="4">
    <location>
        <begin position="2532"/>
        <end position="2547"/>
    </location>
</feature>
<feature type="compositionally biased region" description="Basic and acidic residues" evidence="4">
    <location>
        <begin position="1588"/>
        <end position="1599"/>
    </location>
</feature>
<dbReference type="GO" id="GO:0004364">
    <property type="term" value="F:glutathione transferase activity"/>
    <property type="evidence" value="ECO:0007669"/>
    <property type="project" value="UniProtKB-EC"/>
</dbReference>
<feature type="compositionally biased region" description="Polar residues" evidence="4">
    <location>
        <begin position="549"/>
        <end position="559"/>
    </location>
</feature>
<dbReference type="CDD" id="cd03187">
    <property type="entry name" value="GST_C_Phi"/>
    <property type="match status" value="1"/>
</dbReference>
<dbReference type="SUPFAM" id="SSF52833">
    <property type="entry name" value="Thioredoxin-like"/>
    <property type="match status" value="1"/>
</dbReference>
<feature type="compositionally biased region" description="Polar residues" evidence="4">
    <location>
        <begin position="1065"/>
        <end position="1090"/>
    </location>
</feature>
<feature type="compositionally biased region" description="Basic and acidic residues" evidence="4">
    <location>
        <begin position="3447"/>
        <end position="3462"/>
    </location>
</feature>
<feature type="compositionally biased region" description="Polar residues" evidence="4">
    <location>
        <begin position="1751"/>
        <end position="1772"/>
    </location>
</feature>
<feature type="compositionally biased region" description="Polar residues" evidence="4">
    <location>
        <begin position="3196"/>
        <end position="3208"/>
    </location>
</feature>
<feature type="region of interest" description="Disordered" evidence="4">
    <location>
        <begin position="1260"/>
        <end position="2484"/>
    </location>
</feature>
<feature type="compositionally biased region" description="Polar residues" evidence="4">
    <location>
        <begin position="4058"/>
        <end position="4069"/>
    </location>
</feature>
<feature type="compositionally biased region" description="Basic and acidic residues" evidence="4">
    <location>
        <begin position="3761"/>
        <end position="3779"/>
    </location>
</feature>
<dbReference type="OMA" id="ETMSIHT"/>
<feature type="compositionally biased region" description="Basic and acidic residues" evidence="4">
    <location>
        <begin position="1988"/>
        <end position="2009"/>
    </location>
</feature>